<evidence type="ECO:0000313" key="1">
    <source>
        <dbReference type="EMBL" id="MFC3679196.1"/>
    </source>
</evidence>
<evidence type="ECO:0000313" key="2">
    <source>
        <dbReference type="Proteomes" id="UP001595722"/>
    </source>
</evidence>
<dbReference type="EMBL" id="JBHRYB010000003">
    <property type="protein sequence ID" value="MFC3679196.1"/>
    <property type="molecule type" value="Genomic_DNA"/>
</dbReference>
<dbReference type="NCBIfam" id="TIGR04565">
    <property type="entry name" value="OMP_myx_plus"/>
    <property type="match status" value="1"/>
</dbReference>
<keyword evidence="2" id="KW-1185">Reference proteome</keyword>
<name>A0ABV7VNV8_9GAMM</name>
<comment type="caution">
    <text evidence="1">The sequence shown here is derived from an EMBL/GenBank/DDBJ whole genome shotgun (WGS) entry which is preliminary data.</text>
</comment>
<dbReference type="RefSeq" id="WP_376864855.1">
    <property type="nucleotide sequence ID" value="NZ_JBHRYB010000003.1"/>
</dbReference>
<dbReference type="Proteomes" id="UP001595722">
    <property type="component" value="Unassembled WGS sequence"/>
</dbReference>
<protein>
    <submittedName>
        <fullName evidence="1">Outer membrane beta-barrel domain-containing protein</fullName>
    </submittedName>
</protein>
<dbReference type="InterPro" id="IPR030820">
    <property type="entry name" value="OMP_myx_plus_Proteobacteria"/>
</dbReference>
<accession>A0ABV7VNV8</accession>
<organism evidence="1 2">
    <name type="scientific">Bacterioplanoides pacificum</name>
    <dbReference type="NCBI Taxonomy" id="1171596"/>
    <lineage>
        <taxon>Bacteria</taxon>
        <taxon>Pseudomonadati</taxon>
        <taxon>Pseudomonadota</taxon>
        <taxon>Gammaproteobacteria</taxon>
        <taxon>Oceanospirillales</taxon>
        <taxon>Oceanospirillaceae</taxon>
        <taxon>Bacterioplanoides</taxon>
    </lineage>
</organism>
<proteinExistence type="predicted"/>
<gene>
    <name evidence="1" type="ORF">ACFOMG_03615</name>
</gene>
<reference evidence="2" key="1">
    <citation type="journal article" date="2019" name="Int. J. Syst. Evol. Microbiol.">
        <title>The Global Catalogue of Microorganisms (GCM) 10K type strain sequencing project: providing services to taxonomists for standard genome sequencing and annotation.</title>
        <authorList>
            <consortium name="The Broad Institute Genomics Platform"/>
            <consortium name="The Broad Institute Genome Sequencing Center for Infectious Disease"/>
            <person name="Wu L."/>
            <person name="Ma J."/>
        </authorList>
    </citation>
    <scope>NUCLEOTIDE SEQUENCE [LARGE SCALE GENOMIC DNA]</scope>
    <source>
        <strain evidence="2">KCTC 42424</strain>
    </source>
</reference>
<sequence>MGFSAPALSADDGSVDIKPIVVVEPDNKQREAYEAQIDTEFFEIGGYAGILSIEDFTSSAVYGLKASFHATEDFFLQTNLGQAEAGLSYAEQQAGDGVRFLSDDDRKYTYYNLLVGYNIFPGETFVTQSLAFNSAFYLVAGAGNTEFAGDKHFTLTYGSGYRIILQDWLTINVDFRDHTFESEITPKKKRNHNLEFTTGVTAFF</sequence>